<name>A0A8J3IYQ7_9CHLR</name>
<comment type="caution">
    <text evidence="1">The sequence shown here is derived from an EMBL/GenBank/DDBJ whole genome shotgun (WGS) entry which is preliminary data.</text>
</comment>
<keyword evidence="2" id="KW-1185">Reference proteome</keyword>
<evidence type="ECO:0000313" key="2">
    <source>
        <dbReference type="Proteomes" id="UP000597444"/>
    </source>
</evidence>
<dbReference type="RefSeq" id="WP_220211507.1">
    <property type="nucleotide sequence ID" value="NZ_BNJK01000003.1"/>
</dbReference>
<evidence type="ECO:0000313" key="1">
    <source>
        <dbReference type="EMBL" id="GHP00941.1"/>
    </source>
</evidence>
<dbReference type="EMBL" id="BNJK01000003">
    <property type="protein sequence ID" value="GHP00941.1"/>
    <property type="molecule type" value="Genomic_DNA"/>
</dbReference>
<accession>A0A8J3IYQ7</accession>
<sequence length="51" mass="5937">MITEMTQLSHDYAALKLLYEQQTHASHRADLRTRVFPLASDLPNDVVRLNR</sequence>
<dbReference type="AlphaFoldDB" id="A0A8J3IYQ7"/>
<reference evidence="1" key="1">
    <citation type="submission" date="2020-10" db="EMBL/GenBank/DDBJ databases">
        <title>Taxonomic study of unclassified bacteria belonging to the class Ktedonobacteria.</title>
        <authorList>
            <person name="Yabe S."/>
            <person name="Wang C.M."/>
            <person name="Zheng Y."/>
            <person name="Sakai Y."/>
            <person name="Cavaletti L."/>
            <person name="Monciardini P."/>
            <person name="Donadio S."/>
        </authorList>
    </citation>
    <scope>NUCLEOTIDE SEQUENCE</scope>
    <source>
        <strain evidence="1">ID150040</strain>
    </source>
</reference>
<dbReference type="Proteomes" id="UP000597444">
    <property type="component" value="Unassembled WGS sequence"/>
</dbReference>
<protein>
    <submittedName>
        <fullName evidence="1">Uncharacterized protein</fullName>
    </submittedName>
</protein>
<gene>
    <name evidence="1" type="ORF">KSF_109880</name>
</gene>
<proteinExistence type="predicted"/>
<organism evidence="1 2">
    <name type="scientific">Reticulibacter mediterranei</name>
    <dbReference type="NCBI Taxonomy" id="2778369"/>
    <lineage>
        <taxon>Bacteria</taxon>
        <taxon>Bacillati</taxon>
        <taxon>Chloroflexota</taxon>
        <taxon>Ktedonobacteria</taxon>
        <taxon>Ktedonobacterales</taxon>
        <taxon>Reticulibacteraceae</taxon>
        <taxon>Reticulibacter</taxon>
    </lineage>
</organism>